<dbReference type="Pfam" id="PF00096">
    <property type="entry name" value="zf-C2H2"/>
    <property type="match status" value="3"/>
</dbReference>
<feature type="region of interest" description="Disordered" evidence="8">
    <location>
        <begin position="47"/>
        <end position="96"/>
    </location>
</feature>
<feature type="domain" description="C2H2-type" evidence="9">
    <location>
        <begin position="354"/>
        <end position="381"/>
    </location>
</feature>
<dbReference type="GO" id="GO:0008270">
    <property type="term" value="F:zinc ion binding"/>
    <property type="evidence" value="ECO:0007669"/>
    <property type="project" value="UniProtKB-KW"/>
</dbReference>
<evidence type="ECO:0000256" key="8">
    <source>
        <dbReference type="SAM" id="MobiDB-lite"/>
    </source>
</evidence>
<dbReference type="PROSITE" id="PS00028">
    <property type="entry name" value="ZINC_FINGER_C2H2_1"/>
    <property type="match status" value="3"/>
</dbReference>
<feature type="domain" description="C2H2-type" evidence="9">
    <location>
        <begin position="391"/>
        <end position="418"/>
    </location>
</feature>
<dbReference type="Proteomes" id="UP000221080">
    <property type="component" value="Chromosome 1"/>
</dbReference>
<evidence type="ECO:0000256" key="5">
    <source>
        <dbReference type="ARBA" id="ARBA00022833"/>
    </source>
</evidence>
<keyword evidence="3" id="KW-0677">Repeat</keyword>
<evidence type="ECO:0000259" key="9">
    <source>
        <dbReference type="PROSITE" id="PS50157"/>
    </source>
</evidence>
<keyword evidence="2" id="KW-0479">Metal-binding</keyword>
<evidence type="ECO:0000256" key="1">
    <source>
        <dbReference type="ARBA" id="ARBA00004123"/>
    </source>
</evidence>
<dbReference type="SUPFAM" id="SSF57667">
    <property type="entry name" value="beta-beta-alpha zinc fingers"/>
    <property type="match status" value="2"/>
</dbReference>
<keyword evidence="10" id="KW-1185">Reference proteome</keyword>
<gene>
    <name evidence="11" type="primary">LOC108271168</name>
</gene>
<accession>A0A2D0RVM4</accession>
<dbReference type="OMA" id="QTSERIM"/>
<dbReference type="PANTHER" id="PTHR24394:SF58">
    <property type="entry name" value="ZINC FINGER AND BTB DOMAIN CONTAINING 33"/>
    <property type="match status" value="1"/>
</dbReference>
<keyword evidence="6" id="KW-0539">Nucleus</keyword>
<evidence type="ECO:0000313" key="11">
    <source>
        <dbReference type="RefSeq" id="XP_017334010.1"/>
    </source>
</evidence>
<sequence length="426" mass="48102">MVDSHFHVQLTAVLDVLMKTAVSDICALAESWFKSLHMEIARSKKENEDLRQKLQSMEQQKHRDAADTELESKATKEEKEDTGSEVRDTDDSGCTVFAGTSAEDLAASAQIWPSSSEEDSKKRNGSVTESAPAKRAHSRWNHTPVGTKADRSVREIVEQKLDEINSRHYAFSSELNTESEKSEPALQTSERIMEVGSHCENESEECVLLDEVCKTESPQHLREVDQQFDVFCLWTPDLEPNSTHLLRENQPTFTNSDCRMTLNLGKDFNLAVAGKNAKHLDFSRKTSVSLPCEKGSTFTCNICGKNLSTKHSLASHYRLHTGEKLFMCAQCGKSFAKKFNLAIHYNIHTGAKPYTCTLCSKSFADPSTFRRHKWIHTRRSQQNACNTKYKFSCNTRGKCFQSKPSLAAHSRMHTAEKRHGVQKVLF</sequence>
<proteinExistence type="predicted"/>
<dbReference type="AlphaFoldDB" id="A0A2D0RVM4"/>
<evidence type="ECO:0000313" key="10">
    <source>
        <dbReference type="Proteomes" id="UP000221080"/>
    </source>
</evidence>
<dbReference type="STRING" id="7998.ENSIPUP00000036286"/>
<evidence type="ECO:0000256" key="2">
    <source>
        <dbReference type="ARBA" id="ARBA00022723"/>
    </source>
</evidence>
<dbReference type="FunFam" id="3.30.160.60:FF:000765">
    <property type="entry name" value="Zinc finger 45-like"/>
    <property type="match status" value="1"/>
</dbReference>
<dbReference type="GO" id="GO:0005634">
    <property type="term" value="C:nucleus"/>
    <property type="evidence" value="ECO:0007669"/>
    <property type="project" value="UniProtKB-SubCell"/>
</dbReference>
<dbReference type="SMART" id="SM00355">
    <property type="entry name" value="ZnF_C2H2"/>
    <property type="match status" value="4"/>
</dbReference>
<keyword evidence="4 7" id="KW-0863">Zinc-finger</keyword>
<feature type="domain" description="C2H2-type" evidence="9">
    <location>
        <begin position="326"/>
        <end position="353"/>
    </location>
</feature>
<feature type="region of interest" description="Disordered" evidence="8">
    <location>
        <begin position="108"/>
        <end position="149"/>
    </location>
</feature>
<reference evidence="11" key="2">
    <citation type="submission" date="2025-08" db="UniProtKB">
        <authorList>
            <consortium name="RefSeq"/>
        </authorList>
    </citation>
    <scope>IDENTIFICATION</scope>
    <source>
        <tissue evidence="11">Blood</tissue>
    </source>
</reference>
<dbReference type="InterPro" id="IPR036236">
    <property type="entry name" value="Znf_C2H2_sf"/>
</dbReference>
<dbReference type="Gene3D" id="3.30.160.60">
    <property type="entry name" value="Classic Zinc Finger"/>
    <property type="match status" value="4"/>
</dbReference>
<dbReference type="GeneID" id="108271168"/>
<dbReference type="GO" id="GO:0000981">
    <property type="term" value="F:DNA-binding transcription factor activity, RNA polymerase II-specific"/>
    <property type="evidence" value="ECO:0007669"/>
    <property type="project" value="TreeGrafter"/>
</dbReference>
<feature type="domain" description="C2H2-type" evidence="9">
    <location>
        <begin position="298"/>
        <end position="325"/>
    </location>
</feature>
<reference evidence="10" key="1">
    <citation type="journal article" date="2016" name="Nat. Commun.">
        <title>The channel catfish genome sequence provides insights into the evolution of scale formation in teleosts.</title>
        <authorList>
            <person name="Liu Z."/>
            <person name="Liu S."/>
            <person name="Yao J."/>
            <person name="Bao L."/>
            <person name="Zhang J."/>
            <person name="Li Y."/>
            <person name="Jiang C."/>
            <person name="Sun L."/>
            <person name="Wang R."/>
            <person name="Zhang Y."/>
            <person name="Zhou T."/>
            <person name="Zeng Q."/>
            <person name="Fu Q."/>
            <person name="Gao S."/>
            <person name="Li N."/>
            <person name="Koren S."/>
            <person name="Jiang Y."/>
            <person name="Zimin A."/>
            <person name="Xu P."/>
            <person name="Phillippy A.M."/>
            <person name="Geng X."/>
            <person name="Song L."/>
            <person name="Sun F."/>
            <person name="Li C."/>
            <person name="Wang X."/>
            <person name="Chen A."/>
            <person name="Jin Y."/>
            <person name="Yuan Z."/>
            <person name="Yang Y."/>
            <person name="Tan S."/>
            <person name="Peatman E."/>
            <person name="Lu J."/>
            <person name="Qin Z."/>
            <person name="Dunham R."/>
            <person name="Li Z."/>
            <person name="Sonstegard T."/>
            <person name="Feng J."/>
            <person name="Danzmann R.G."/>
            <person name="Schroeder S."/>
            <person name="Scheffler B."/>
            <person name="Duke M.V."/>
            <person name="Ballard L."/>
            <person name="Kucuktas H."/>
            <person name="Kaltenboeck L."/>
            <person name="Liu H."/>
            <person name="Armbruster J."/>
            <person name="Xie Y."/>
            <person name="Kirby M.L."/>
            <person name="Tian Y."/>
            <person name="Flanagan M.E."/>
            <person name="Mu W."/>
            <person name="Waldbieser G.C."/>
        </authorList>
    </citation>
    <scope>NUCLEOTIDE SEQUENCE [LARGE SCALE GENOMIC DNA]</scope>
    <source>
        <strain evidence="10">SDA103</strain>
    </source>
</reference>
<protein>
    <submittedName>
        <fullName evidence="11">Zinc finger protein 311 isoform X1</fullName>
    </submittedName>
</protein>
<organism evidence="10 11">
    <name type="scientific">Ictalurus punctatus</name>
    <name type="common">Channel catfish</name>
    <name type="synonym">Silurus punctatus</name>
    <dbReference type="NCBI Taxonomy" id="7998"/>
    <lineage>
        <taxon>Eukaryota</taxon>
        <taxon>Metazoa</taxon>
        <taxon>Chordata</taxon>
        <taxon>Craniata</taxon>
        <taxon>Vertebrata</taxon>
        <taxon>Euteleostomi</taxon>
        <taxon>Actinopterygii</taxon>
        <taxon>Neopterygii</taxon>
        <taxon>Teleostei</taxon>
        <taxon>Ostariophysi</taxon>
        <taxon>Siluriformes</taxon>
        <taxon>Ictaluridae</taxon>
        <taxon>Ictalurus</taxon>
    </lineage>
</organism>
<keyword evidence="5" id="KW-0862">Zinc</keyword>
<evidence type="ECO:0000256" key="6">
    <source>
        <dbReference type="ARBA" id="ARBA00023242"/>
    </source>
</evidence>
<dbReference type="FunFam" id="3.30.160.60:FF:000624">
    <property type="entry name" value="zinc finger protein 697"/>
    <property type="match status" value="1"/>
</dbReference>
<dbReference type="PANTHER" id="PTHR24394">
    <property type="entry name" value="ZINC FINGER PROTEIN"/>
    <property type="match status" value="1"/>
</dbReference>
<evidence type="ECO:0000256" key="4">
    <source>
        <dbReference type="ARBA" id="ARBA00022771"/>
    </source>
</evidence>
<evidence type="ECO:0000256" key="3">
    <source>
        <dbReference type="ARBA" id="ARBA00022737"/>
    </source>
</evidence>
<dbReference type="KEGG" id="ipu:108271168"/>
<dbReference type="RefSeq" id="XP_017334010.1">
    <property type="nucleotide sequence ID" value="XM_017478521.3"/>
</dbReference>
<dbReference type="InterPro" id="IPR013087">
    <property type="entry name" value="Znf_C2H2_type"/>
</dbReference>
<dbReference type="PROSITE" id="PS50157">
    <property type="entry name" value="ZINC_FINGER_C2H2_2"/>
    <property type="match status" value="4"/>
</dbReference>
<evidence type="ECO:0000256" key="7">
    <source>
        <dbReference type="PROSITE-ProRule" id="PRU00042"/>
    </source>
</evidence>
<feature type="compositionally biased region" description="Basic and acidic residues" evidence="8">
    <location>
        <begin position="59"/>
        <end position="90"/>
    </location>
</feature>
<name>A0A2D0RVM4_ICTPU</name>
<comment type="subcellular location">
    <subcellularLocation>
        <location evidence="1">Nucleus</location>
    </subcellularLocation>
</comment>
<dbReference type="OrthoDB" id="9439903at2759"/>